<evidence type="ECO:0000259" key="4">
    <source>
        <dbReference type="PROSITE" id="PS50943"/>
    </source>
</evidence>
<dbReference type="Proteomes" id="UP000219048">
    <property type="component" value="Unassembled WGS sequence"/>
</dbReference>
<dbReference type="SUPFAM" id="SSF47413">
    <property type="entry name" value="lambda repressor-like DNA-binding domains"/>
    <property type="match status" value="1"/>
</dbReference>
<dbReference type="InterPro" id="IPR010982">
    <property type="entry name" value="Lambda_DNA-bd_dom_sf"/>
</dbReference>
<feature type="domain" description="HTH cro/C1-type" evidence="4">
    <location>
        <begin position="20"/>
        <end position="74"/>
    </location>
</feature>
<gene>
    <name evidence="5" type="ORF">SAMN06265377_0953</name>
</gene>
<keyword evidence="6" id="KW-1185">Reference proteome</keyword>
<dbReference type="RefSeq" id="WP_243396898.1">
    <property type="nucleotide sequence ID" value="NZ_OBEH01000001.1"/>
</dbReference>
<dbReference type="GO" id="GO:0005829">
    <property type="term" value="C:cytosol"/>
    <property type="evidence" value="ECO:0007669"/>
    <property type="project" value="TreeGrafter"/>
</dbReference>
<sequence>MYREYQPEDLEIIKRVGKRIRFLRDEKGMSQHDLSIEADIPKTQVGRVERAENNTSLVTLNRIAGALGVSLHDLFLFEE</sequence>
<dbReference type="InterPro" id="IPR050807">
    <property type="entry name" value="TransReg_Diox_bact_type"/>
</dbReference>
<evidence type="ECO:0000313" key="6">
    <source>
        <dbReference type="Proteomes" id="UP000219048"/>
    </source>
</evidence>
<keyword evidence="3" id="KW-0804">Transcription</keyword>
<dbReference type="AlphaFoldDB" id="A0A285MH45"/>
<dbReference type="GO" id="GO:0003677">
    <property type="term" value="F:DNA binding"/>
    <property type="evidence" value="ECO:0007669"/>
    <property type="project" value="UniProtKB-KW"/>
</dbReference>
<keyword evidence="2" id="KW-0238">DNA-binding</keyword>
<protein>
    <submittedName>
        <fullName evidence="5">Helix-turn-helix</fullName>
    </submittedName>
</protein>
<evidence type="ECO:0000313" key="5">
    <source>
        <dbReference type="EMBL" id="SNY95286.1"/>
    </source>
</evidence>
<dbReference type="SMART" id="SM00530">
    <property type="entry name" value="HTH_XRE"/>
    <property type="match status" value="1"/>
</dbReference>
<dbReference type="InterPro" id="IPR001387">
    <property type="entry name" value="Cro/C1-type_HTH"/>
</dbReference>
<proteinExistence type="predicted"/>
<dbReference type="PROSITE" id="PS50943">
    <property type="entry name" value="HTH_CROC1"/>
    <property type="match status" value="1"/>
</dbReference>
<dbReference type="EMBL" id="OBEH01000001">
    <property type="protein sequence ID" value="SNY95286.1"/>
    <property type="molecule type" value="Genomic_DNA"/>
</dbReference>
<accession>A0A285MH45</accession>
<evidence type="ECO:0000256" key="1">
    <source>
        <dbReference type="ARBA" id="ARBA00023015"/>
    </source>
</evidence>
<dbReference type="Gene3D" id="1.10.260.40">
    <property type="entry name" value="lambda repressor-like DNA-binding domains"/>
    <property type="match status" value="1"/>
</dbReference>
<evidence type="ECO:0000256" key="3">
    <source>
        <dbReference type="ARBA" id="ARBA00023163"/>
    </source>
</evidence>
<dbReference type="Pfam" id="PF01381">
    <property type="entry name" value="HTH_3"/>
    <property type="match status" value="1"/>
</dbReference>
<dbReference type="GO" id="GO:0003700">
    <property type="term" value="F:DNA-binding transcription factor activity"/>
    <property type="evidence" value="ECO:0007669"/>
    <property type="project" value="TreeGrafter"/>
</dbReference>
<name>A0A285MH45_9FLAO</name>
<reference evidence="6" key="1">
    <citation type="submission" date="2017-09" db="EMBL/GenBank/DDBJ databases">
        <authorList>
            <person name="Varghese N."/>
            <person name="Submissions S."/>
        </authorList>
    </citation>
    <scope>NUCLEOTIDE SEQUENCE [LARGE SCALE GENOMIC DNA]</scope>
    <source>
        <strain evidence="6">DSM 25885</strain>
    </source>
</reference>
<dbReference type="CDD" id="cd00093">
    <property type="entry name" value="HTH_XRE"/>
    <property type="match status" value="1"/>
</dbReference>
<organism evidence="5 6">
    <name type="scientific">Flagellimonas pacifica</name>
    <dbReference type="NCBI Taxonomy" id="1247520"/>
    <lineage>
        <taxon>Bacteria</taxon>
        <taxon>Pseudomonadati</taxon>
        <taxon>Bacteroidota</taxon>
        <taxon>Flavobacteriia</taxon>
        <taxon>Flavobacteriales</taxon>
        <taxon>Flavobacteriaceae</taxon>
        <taxon>Flagellimonas</taxon>
    </lineage>
</organism>
<dbReference type="PANTHER" id="PTHR46797">
    <property type="entry name" value="HTH-TYPE TRANSCRIPTIONAL REGULATOR"/>
    <property type="match status" value="1"/>
</dbReference>
<keyword evidence="1" id="KW-0805">Transcription regulation</keyword>
<evidence type="ECO:0000256" key="2">
    <source>
        <dbReference type="ARBA" id="ARBA00023125"/>
    </source>
</evidence>
<dbReference type="PANTHER" id="PTHR46797:SF23">
    <property type="entry name" value="HTH-TYPE TRANSCRIPTIONAL REGULATOR SUTR"/>
    <property type="match status" value="1"/>
</dbReference>